<proteinExistence type="predicted"/>
<dbReference type="PROSITE" id="PS51642">
    <property type="entry name" value="HEMOPEXIN_2"/>
    <property type="match status" value="2"/>
</dbReference>
<keyword evidence="3" id="KW-1185">Reference proteome</keyword>
<name>A0ABR4FMD9_9EURO</name>
<dbReference type="InterPro" id="IPR018487">
    <property type="entry name" value="Hemopexin-like_repeat"/>
</dbReference>
<comment type="caution">
    <text evidence="2">The sequence shown here is derived from an EMBL/GenBank/DDBJ whole genome shotgun (WGS) entry which is preliminary data.</text>
</comment>
<dbReference type="EMBL" id="JBFTWV010000181">
    <property type="protein sequence ID" value="KAL2784397.1"/>
    <property type="molecule type" value="Genomic_DNA"/>
</dbReference>
<evidence type="ECO:0000313" key="3">
    <source>
        <dbReference type="Proteomes" id="UP001610563"/>
    </source>
</evidence>
<evidence type="ECO:0000313" key="2">
    <source>
        <dbReference type="EMBL" id="KAL2784397.1"/>
    </source>
</evidence>
<feature type="repeat" description="Hemopexin" evidence="1">
    <location>
        <begin position="141"/>
        <end position="183"/>
    </location>
</feature>
<accession>A0ABR4FMD9</accession>
<dbReference type="InterPro" id="IPR036375">
    <property type="entry name" value="Hemopexin-like_dom_sf"/>
</dbReference>
<feature type="repeat" description="Hemopexin" evidence="1">
    <location>
        <begin position="88"/>
        <end position="136"/>
    </location>
</feature>
<sequence length="183" mass="20003">MVDAAFYLKDLGEAYFFSVDKYCRSLAQAGFDTVDAVLPVQGVADEVYFFRGLEVLRIKFQPKTGGDTIVEGPIKTLDKWKSLAGTTVDRVGAAVTVPGVPNQAYLFSGPNYVKLDVVKDRIIYGPAEIVKEWPGLAKAGFDSVDAALQVPEDKAKEPGETYFFRAGQYARVQGIPSKPDVLQ</sequence>
<organism evidence="2 3">
    <name type="scientific">Aspergillus keveii</name>
    <dbReference type="NCBI Taxonomy" id="714993"/>
    <lineage>
        <taxon>Eukaryota</taxon>
        <taxon>Fungi</taxon>
        <taxon>Dikarya</taxon>
        <taxon>Ascomycota</taxon>
        <taxon>Pezizomycotina</taxon>
        <taxon>Eurotiomycetes</taxon>
        <taxon>Eurotiomycetidae</taxon>
        <taxon>Eurotiales</taxon>
        <taxon>Aspergillaceae</taxon>
        <taxon>Aspergillus</taxon>
        <taxon>Aspergillus subgen. Nidulantes</taxon>
    </lineage>
</organism>
<gene>
    <name evidence="2" type="ORF">BJX66DRAFT_330003</name>
</gene>
<dbReference type="Gene3D" id="2.110.10.10">
    <property type="entry name" value="Hemopexin-like domain"/>
    <property type="match status" value="1"/>
</dbReference>
<dbReference type="SUPFAM" id="SSF50923">
    <property type="entry name" value="Hemopexin-like domain"/>
    <property type="match status" value="1"/>
</dbReference>
<reference evidence="2 3" key="1">
    <citation type="submission" date="2024-07" db="EMBL/GenBank/DDBJ databases">
        <title>Section-level genome sequencing and comparative genomics of Aspergillus sections Usti and Cavernicolus.</title>
        <authorList>
            <consortium name="Lawrence Berkeley National Laboratory"/>
            <person name="Nybo J.L."/>
            <person name="Vesth T.C."/>
            <person name="Theobald S."/>
            <person name="Frisvad J.C."/>
            <person name="Larsen T.O."/>
            <person name="Kjaerboelling I."/>
            <person name="Rothschild-Mancinelli K."/>
            <person name="Lyhne E.K."/>
            <person name="Kogle M.E."/>
            <person name="Barry K."/>
            <person name="Clum A."/>
            <person name="Na H."/>
            <person name="Ledsgaard L."/>
            <person name="Lin J."/>
            <person name="Lipzen A."/>
            <person name="Kuo A."/>
            <person name="Riley R."/>
            <person name="Mondo S."/>
            <person name="Labutti K."/>
            <person name="Haridas S."/>
            <person name="Pangalinan J."/>
            <person name="Salamov A.A."/>
            <person name="Simmons B.A."/>
            <person name="Magnuson J.K."/>
            <person name="Chen J."/>
            <person name="Drula E."/>
            <person name="Henrissat B."/>
            <person name="Wiebenga A."/>
            <person name="Lubbers R.J."/>
            <person name="Gomes A.C."/>
            <person name="Makela M.R."/>
            <person name="Stajich J."/>
            <person name="Grigoriev I.V."/>
            <person name="Mortensen U.H."/>
            <person name="De Vries R.P."/>
            <person name="Baker S.E."/>
            <person name="Andersen M.R."/>
        </authorList>
    </citation>
    <scope>NUCLEOTIDE SEQUENCE [LARGE SCALE GENOMIC DNA]</scope>
    <source>
        <strain evidence="2 3">CBS 209.92</strain>
    </source>
</reference>
<dbReference type="Proteomes" id="UP001610563">
    <property type="component" value="Unassembled WGS sequence"/>
</dbReference>
<protein>
    <submittedName>
        <fullName evidence="2">Hemopexin-like domain-containing protein</fullName>
    </submittedName>
</protein>
<evidence type="ECO:0000256" key="1">
    <source>
        <dbReference type="PROSITE-ProRule" id="PRU01011"/>
    </source>
</evidence>